<dbReference type="Gene3D" id="3.55.50.30">
    <property type="match status" value="1"/>
</dbReference>
<dbReference type="InterPro" id="IPR032508">
    <property type="entry name" value="FecR_C"/>
</dbReference>
<dbReference type="STRING" id="927665.HMPREF1535_01504"/>
<dbReference type="PATRIC" id="fig|927665.4.peg.1537"/>
<feature type="domain" description="Protein FecR C-terminal" evidence="3">
    <location>
        <begin position="329"/>
        <end position="395"/>
    </location>
</feature>
<protein>
    <recommendedName>
        <fullName evidence="6">FecR protein domain-containing protein</fullName>
    </recommendedName>
</protein>
<comment type="caution">
    <text evidence="4">The sequence shown here is derived from an EMBL/GenBank/DDBJ whole genome shotgun (WGS) entry which is preliminary data.</text>
</comment>
<dbReference type="Pfam" id="PF16344">
    <property type="entry name" value="FecR_C"/>
    <property type="match status" value="1"/>
</dbReference>
<keyword evidence="1" id="KW-1133">Transmembrane helix</keyword>
<dbReference type="EMBL" id="AQHV01000010">
    <property type="protein sequence ID" value="KKB56852.1"/>
    <property type="molecule type" value="Genomic_DNA"/>
</dbReference>
<feature type="transmembrane region" description="Helical" evidence="1">
    <location>
        <begin position="94"/>
        <end position="114"/>
    </location>
</feature>
<dbReference type="Pfam" id="PF04773">
    <property type="entry name" value="FecR"/>
    <property type="match status" value="1"/>
</dbReference>
<evidence type="ECO:0000313" key="5">
    <source>
        <dbReference type="Proteomes" id="UP000033047"/>
    </source>
</evidence>
<dbReference type="Gene3D" id="2.60.120.1440">
    <property type="match status" value="1"/>
</dbReference>
<feature type="domain" description="FecR protein" evidence="2">
    <location>
        <begin position="194"/>
        <end position="286"/>
    </location>
</feature>
<dbReference type="GeneID" id="69982759"/>
<dbReference type="RefSeq" id="WP_046145727.1">
    <property type="nucleotide sequence ID" value="NZ_KQ033912.1"/>
</dbReference>
<dbReference type="PANTHER" id="PTHR30273:SF2">
    <property type="entry name" value="PROTEIN FECR"/>
    <property type="match status" value="1"/>
</dbReference>
<dbReference type="Proteomes" id="UP000033047">
    <property type="component" value="Unassembled WGS sequence"/>
</dbReference>
<evidence type="ECO:0008006" key="6">
    <source>
        <dbReference type="Google" id="ProtNLM"/>
    </source>
</evidence>
<evidence type="ECO:0000313" key="4">
    <source>
        <dbReference type="EMBL" id="KKB56852.1"/>
    </source>
</evidence>
<proteinExistence type="predicted"/>
<evidence type="ECO:0000259" key="2">
    <source>
        <dbReference type="Pfam" id="PF04773"/>
    </source>
</evidence>
<name>A0A0F5JH98_9BACT</name>
<dbReference type="HOGENOM" id="CLU_050192_1_1_10"/>
<keyword evidence="1" id="KW-0472">Membrane</keyword>
<dbReference type="InterPro" id="IPR006860">
    <property type="entry name" value="FecR"/>
</dbReference>
<gene>
    <name evidence="4" type="ORF">HMPREF1535_01504</name>
</gene>
<evidence type="ECO:0000259" key="3">
    <source>
        <dbReference type="Pfam" id="PF16344"/>
    </source>
</evidence>
<evidence type="ECO:0000256" key="1">
    <source>
        <dbReference type="SAM" id="Phobius"/>
    </source>
</evidence>
<reference evidence="4 5" key="1">
    <citation type="submission" date="2013-04" db="EMBL/GenBank/DDBJ databases">
        <title>The Genome Sequence of Parabacteroides goldsteinii DSM 19448.</title>
        <authorList>
            <consortium name="The Broad Institute Genomics Platform"/>
            <person name="Earl A."/>
            <person name="Ward D."/>
            <person name="Feldgarden M."/>
            <person name="Gevers D."/>
            <person name="Martens E."/>
            <person name="Sakamoto M."/>
            <person name="Benno Y."/>
            <person name="Song Y."/>
            <person name="Liu C."/>
            <person name="Lee J."/>
            <person name="Bolanos M."/>
            <person name="Vaisanen M.L."/>
            <person name="Finegold S.M."/>
            <person name="Walker B."/>
            <person name="Young S."/>
            <person name="Zeng Q."/>
            <person name="Gargeya S."/>
            <person name="Fitzgerald M."/>
            <person name="Haas B."/>
            <person name="Abouelleil A."/>
            <person name="Allen A.W."/>
            <person name="Alvarado L."/>
            <person name="Arachchi H.M."/>
            <person name="Berlin A.M."/>
            <person name="Chapman S.B."/>
            <person name="Gainer-Dewar J."/>
            <person name="Goldberg J."/>
            <person name="Griggs A."/>
            <person name="Gujja S."/>
            <person name="Hansen M."/>
            <person name="Howarth C."/>
            <person name="Imamovic A."/>
            <person name="Ireland A."/>
            <person name="Larimer J."/>
            <person name="McCowan C."/>
            <person name="Murphy C."/>
            <person name="Pearson M."/>
            <person name="Poon T.W."/>
            <person name="Priest M."/>
            <person name="Roberts A."/>
            <person name="Saif S."/>
            <person name="Shea T."/>
            <person name="Sisk P."/>
            <person name="Sykes S."/>
            <person name="Wortman J."/>
            <person name="Nusbaum C."/>
            <person name="Birren B."/>
        </authorList>
    </citation>
    <scope>NUCLEOTIDE SEQUENCE [LARGE SCALE GENOMIC DNA]</scope>
    <source>
        <strain evidence="4 5">DSM 19448</strain>
    </source>
</reference>
<dbReference type="AlphaFoldDB" id="A0A0F5JH98"/>
<dbReference type="GO" id="GO:0016989">
    <property type="term" value="F:sigma factor antagonist activity"/>
    <property type="evidence" value="ECO:0007669"/>
    <property type="project" value="TreeGrafter"/>
</dbReference>
<sequence>MNKDYTKYTAEKLLEDDFFIESNTSPTLDTINFWKRQVVDGLDEQEYQLAIFFLRSIKVKKEQMTNERQDLLWTKIKDSNKILQLQRSRRFRSFMWMAAASVAVLIIFSISYIYTNVNETPDVEAVAREMAVTPDEGEIQLVLSDKLIPISGQESQIEYDAKGTVAVNSEKIADVSLNSANTSKRLSEFNQLIVPNGKRSTLILEDGTKLWVNAGSRIVYPVTFADKKREIYVNGEVFLEVTPDKKRPFIVKTKEIDVQVLGTSFNVMAYETDESSSVVLVTGAVQVDTKDDEDFRLEPNRMFSYNQGECDIKEVNVNDYILWKDGLYTYRSEHLSVILDRLSRYYGKKISYKSDVADLKCSGKLDMQEDLEVVLDGLSQTAPILYKKIDEEYIVVKEGR</sequence>
<dbReference type="FunFam" id="2.60.120.1440:FF:000001">
    <property type="entry name" value="Putative anti-sigma factor"/>
    <property type="match status" value="1"/>
</dbReference>
<keyword evidence="1" id="KW-0812">Transmembrane</keyword>
<accession>A0A0F5JH98</accession>
<organism evidence="4 5">
    <name type="scientific">Parabacteroides goldsteinii DSM 19448 = WAL 12034</name>
    <dbReference type="NCBI Taxonomy" id="927665"/>
    <lineage>
        <taxon>Bacteria</taxon>
        <taxon>Pseudomonadati</taxon>
        <taxon>Bacteroidota</taxon>
        <taxon>Bacteroidia</taxon>
        <taxon>Bacteroidales</taxon>
        <taxon>Tannerellaceae</taxon>
        <taxon>Parabacteroides</taxon>
    </lineage>
</organism>
<dbReference type="PANTHER" id="PTHR30273">
    <property type="entry name" value="PERIPLASMIC SIGNAL SENSOR AND SIGMA FACTOR ACTIVATOR FECR-RELATED"/>
    <property type="match status" value="1"/>
</dbReference>
<dbReference type="InterPro" id="IPR012373">
    <property type="entry name" value="Ferrdict_sens_TM"/>
</dbReference>